<keyword evidence="3" id="KW-0378">Hydrolase</keyword>
<evidence type="ECO:0000313" key="3">
    <source>
        <dbReference type="EMBL" id="MBW3365855.1"/>
    </source>
</evidence>
<organism evidence="3 4">
    <name type="scientific">Pontibacter populi</name>
    <dbReference type="NCBI Taxonomy" id="890055"/>
    <lineage>
        <taxon>Bacteria</taxon>
        <taxon>Pseudomonadati</taxon>
        <taxon>Bacteroidota</taxon>
        <taxon>Cytophagia</taxon>
        <taxon>Cytophagales</taxon>
        <taxon>Hymenobacteraceae</taxon>
        <taxon>Pontibacter</taxon>
    </lineage>
</organism>
<proteinExistence type="predicted"/>
<reference evidence="3 4" key="1">
    <citation type="submission" date="2021-07" db="EMBL/GenBank/DDBJ databases">
        <authorList>
            <person name="Kim M.K."/>
        </authorList>
    </citation>
    <scope>NUCLEOTIDE SEQUENCE [LARGE SCALE GENOMIC DNA]</scope>
    <source>
        <strain evidence="3 4">HLY7-15</strain>
    </source>
</reference>
<dbReference type="Gene3D" id="3.40.50.300">
    <property type="entry name" value="P-loop containing nucleotide triphosphate hydrolases"/>
    <property type="match status" value="1"/>
</dbReference>
<dbReference type="SMART" id="SM00490">
    <property type="entry name" value="HELICc"/>
    <property type="match status" value="1"/>
</dbReference>
<dbReference type="Pfam" id="PF00271">
    <property type="entry name" value="Helicase_C"/>
    <property type="match status" value="1"/>
</dbReference>
<comment type="caution">
    <text evidence="3">The sequence shown here is derived from an EMBL/GenBank/DDBJ whole genome shotgun (WGS) entry which is preliminary data.</text>
</comment>
<feature type="compositionally biased region" description="Polar residues" evidence="1">
    <location>
        <begin position="83"/>
        <end position="92"/>
    </location>
</feature>
<dbReference type="PROSITE" id="PS51194">
    <property type="entry name" value="HELICASE_CTER"/>
    <property type="match status" value="1"/>
</dbReference>
<keyword evidence="3" id="KW-0547">Nucleotide-binding</keyword>
<keyword evidence="4" id="KW-1185">Reference proteome</keyword>
<name>A0ABS6XF89_9BACT</name>
<keyword evidence="3" id="KW-0347">Helicase</keyword>
<accession>A0ABS6XF89</accession>
<feature type="region of interest" description="Disordered" evidence="1">
    <location>
        <begin position="77"/>
        <end position="111"/>
    </location>
</feature>
<evidence type="ECO:0000313" key="4">
    <source>
        <dbReference type="Proteomes" id="UP000774935"/>
    </source>
</evidence>
<dbReference type="InterPro" id="IPR027417">
    <property type="entry name" value="P-loop_NTPase"/>
</dbReference>
<keyword evidence="3" id="KW-0067">ATP-binding</keyword>
<feature type="domain" description="Helicase C-terminal" evidence="2">
    <location>
        <begin position="1098"/>
        <end position="1258"/>
    </location>
</feature>
<dbReference type="GO" id="GO:0004386">
    <property type="term" value="F:helicase activity"/>
    <property type="evidence" value="ECO:0007669"/>
    <property type="project" value="UniProtKB-KW"/>
</dbReference>
<dbReference type="SUPFAM" id="SSF52540">
    <property type="entry name" value="P-loop containing nucleoside triphosphate hydrolases"/>
    <property type="match status" value="1"/>
</dbReference>
<dbReference type="Proteomes" id="UP000774935">
    <property type="component" value="Unassembled WGS sequence"/>
</dbReference>
<evidence type="ECO:0000259" key="2">
    <source>
        <dbReference type="PROSITE" id="PS51194"/>
    </source>
</evidence>
<protein>
    <submittedName>
        <fullName evidence="3">Helicase C-terminal domain-containing protein</fullName>
    </submittedName>
</protein>
<dbReference type="EMBL" id="JAHWXQ010000003">
    <property type="protein sequence ID" value="MBW3365855.1"/>
    <property type="molecule type" value="Genomic_DNA"/>
</dbReference>
<dbReference type="InterPro" id="IPR001650">
    <property type="entry name" value="Helicase_C-like"/>
</dbReference>
<evidence type="ECO:0000256" key="1">
    <source>
        <dbReference type="SAM" id="MobiDB-lite"/>
    </source>
</evidence>
<feature type="compositionally biased region" description="Acidic residues" evidence="1">
    <location>
        <begin position="93"/>
        <end position="104"/>
    </location>
</feature>
<gene>
    <name evidence="3" type="ORF">KYK27_12415</name>
</gene>
<dbReference type="RefSeq" id="WP_199110367.1">
    <property type="nucleotide sequence ID" value="NZ_JAHWXQ010000003.1"/>
</dbReference>
<dbReference type="CDD" id="cd18785">
    <property type="entry name" value="SF2_C"/>
    <property type="match status" value="1"/>
</dbReference>
<sequence length="1395" mass="159997">MPSKYEDKRNSLERTIREQILGPGANANRYILLSEWESHYAGKNLKELFPIDNLLEVMDEVPAYYYSTGILFPSTVEAKPDNGQGQQNNTASGDDENGAGDDDFHDNKEESLSSLNQNYPTSFGLSFAIDKNCQLQEDLELKVEFRTYRPVKGEALKEVGYWVRSHQAVVKEVINKYFTEYLKTVEKEENLFIVSTRSEISREDAYRLDYDLFERFQHEYLSDARWEQEKQEHTLAPKNRYGYETRYLLLNDADGWVSKIRERFLAQFLPAWKKGNIKAKAYDQELIARVEVVNLVKDMVEAFKKNFNVRKSAMWKATPQVIHTTLPAYGNSNREIGQKLVYGSDDSQSPKLELFWQYIMPRFRNSEDKDKIYIKLVIKNVSQPYKLKLNEPPQLNKKNKANIKSFFGIRLTVAESEAGSNVLRAYNPPNLSKIDQEDNFNKLLYRQYEDLGEGYNTSVAWGTSEDGRRFICTEFLPATTTPQVDHTPSKLEGGTVKTRLTNTDILRIKPLSTLSKLSDTAITECLRSFVKDYSTWIEEKQRELCKEGLSTEGTTILNEQLLKASSDERRLRRNIGLLEGDRDAMAAFRLMNTAMFLQIHHSLNIKQAKKSNLAHYLVAAGKDEEAYKALEDTIPGNSKAHIAWRPFQLAFVLLNIDAFVKPGGKDEVIHDDIFDSGWHERNGLADLVWFPTGGGKTEAYLGIIAFLIAYRRMTKGVDGTGTAILMRYTLRLLTLQQFQRATLLICALEHIRKESFSIPNHRSLGKERITIGLYVGNDSLPGAWTGGEKSMEAELRRIAQQIDQEERQIKTKLPHTDCPWCGSELFTTLHKDALSNVLEPDSKKSIPLRFFCHTSGCSFEDMDMMEEENSLPLRLYDEEIYKYPPTLLFGTVDKFAQLAHNVENGHGSDSRRIFGQRRRGNNLLPSVTPPELIIQDELHLLLGPLGSAVGLFETAIDELCTYSKDGLSLRPKIITSTATTRNTKDQIYALFDREVQIFPKAGIHCDDSFFAYYKRASSGEYLSTRKYVGILPVGKTQVWMQLRIAAVVLAHRYKYLYEQYSSSDLYENGITDEEFGRVMDYYHTMLMYFNSLKEVGKTESQLYHYLPNEVNLIRRNITDSNFFDPLLSPTDNINHSELTGRLSGEEVKSNLSAIERNWELQNAVSPPEFVIATNMISVGIDVSRFNTMVISSMPRNIAEYIQASSRVAREKEGLVLTVHHPFRSRDLSHYQRFVEFHEKFYSYVEPISVTPYTFKALKRYLPLFLATWIRHKGYGLSTNEQAGMLNENLKDTIVNEVVQHFKTLRKHSSDLKVIGILDDNELLEIQNEVHKLMTQMWLERIGQGQGAPEDFRYKTDSPNTSIYIVGNSYDVDLNWNVKGSLREVAPETVIKTVQQ</sequence>